<sequence>PPPGEAVCSATLRLHVSPPSYAHCLPPDWLREDLRSLCIRLIGQLSRKPRPVPTFSYCYWFLDAVCRGRGGVSLTEEELKTVLKILLSHMGLRPPPEDNRPLFLPLAPSLSLAVDIVQADTSSALLANQATHQIHAVADALLDSAPSAAEGAEIPRLLLQGLTNGNKAVREACLKALVSLLPRLLSPPSAAGAGEVNGCPEAPPEAVDLRRRRLLARFDPQEEIANDANDAWARHHLRVDQHYIRKKWEWKG</sequence>
<protein>
    <submittedName>
        <fullName evidence="1">Uncharacterized protein</fullName>
    </submittedName>
</protein>
<feature type="non-terminal residue" evidence="1">
    <location>
        <position position="1"/>
    </location>
</feature>
<evidence type="ECO:0000313" key="1">
    <source>
        <dbReference type="EMBL" id="CAD7235846.1"/>
    </source>
</evidence>
<name>A0A7R8WPS8_9CRUS</name>
<reference evidence="1" key="1">
    <citation type="submission" date="2020-11" db="EMBL/GenBank/DDBJ databases">
        <authorList>
            <person name="Tran Van P."/>
        </authorList>
    </citation>
    <scope>NUCLEOTIDE SEQUENCE</scope>
</reference>
<accession>A0A7R8WPS8</accession>
<dbReference type="EMBL" id="OB674961">
    <property type="protein sequence ID" value="CAD7235846.1"/>
    <property type="molecule type" value="Genomic_DNA"/>
</dbReference>
<gene>
    <name evidence="1" type="ORF">CTOB1V02_LOCUS13661</name>
</gene>
<dbReference type="AlphaFoldDB" id="A0A7R8WPS8"/>
<organism evidence="1">
    <name type="scientific">Cyprideis torosa</name>
    <dbReference type="NCBI Taxonomy" id="163714"/>
    <lineage>
        <taxon>Eukaryota</taxon>
        <taxon>Metazoa</taxon>
        <taxon>Ecdysozoa</taxon>
        <taxon>Arthropoda</taxon>
        <taxon>Crustacea</taxon>
        <taxon>Oligostraca</taxon>
        <taxon>Ostracoda</taxon>
        <taxon>Podocopa</taxon>
        <taxon>Podocopida</taxon>
        <taxon>Cytherocopina</taxon>
        <taxon>Cytheroidea</taxon>
        <taxon>Cytherideidae</taxon>
        <taxon>Cyprideis</taxon>
    </lineage>
</organism>
<proteinExistence type="predicted"/>